<protein>
    <submittedName>
        <fullName evidence="1">Uncharacterized protein</fullName>
    </submittedName>
</protein>
<dbReference type="STRING" id="1122188.SAMN02745674_02165"/>
<reference evidence="1 2" key="1">
    <citation type="submission" date="2017-02" db="EMBL/GenBank/DDBJ databases">
        <authorList>
            <person name="Peterson S.W."/>
        </authorList>
    </citation>
    <scope>NUCLEOTIDE SEQUENCE [LARGE SCALE GENOMIC DNA]</scope>
    <source>
        <strain evidence="1 2">DSM 21749</strain>
    </source>
</reference>
<dbReference type="Proteomes" id="UP000190061">
    <property type="component" value="Unassembled WGS sequence"/>
</dbReference>
<name>A0A1T4RFQ4_9GAMM</name>
<evidence type="ECO:0000313" key="2">
    <source>
        <dbReference type="Proteomes" id="UP000190061"/>
    </source>
</evidence>
<keyword evidence="2" id="KW-1185">Reference proteome</keyword>
<dbReference type="AlphaFoldDB" id="A0A1T4RFQ4"/>
<gene>
    <name evidence="1" type="ORF">SAMN02745674_02165</name>
</gene>
<evidence type="ECO:0000313" key="1">
    <source>
        <dbReference type="EMBL" id="SKA14822.1"/>
    </source>
</evidence>
<proteinExistence type="predicted"/>
<accession>A0A1T4RFQ4</accession>
<sequence>MGSSQLSLMHSPSADPHDLVLGKHLEIPEAQGILLRQESHKADYVGPRHNHTVLKVLPAHMEASRVPSDTSFGEVSMHVVAAKSLTELAFFVSGKPERELHCYVTSEVDPSAGVG</sequence>
<organism evidence="1 2">
    <name type="scientific">Lysobacter spongiicola DSM 21749</name>
    <dbReference type="NCBI Taxonomy" id="1122188"/>
    <lineage>
        <taxon>Bacteria</taxon>
        <taxon>Pseudomonadati</taxon>
        <taxon>Pseudomonadota</taxon>
        <taxon>Gammaproteobacteria</taxon>
        <taxon>Lysobacterales</taxon>
        <taxon>Lysobacteraceae</taxon>
        <taxon>Novilysobacter</taxon>
    </lineage>
</organism>
<dbReference type="EMBL" id="FUXP01000008">
    <property type="protein sequence ID" value="SKA14822.1"/>
    <property type="molecule type" value="Genomic_DNA"/>
</dbReference>